<dbReference type="PRINTS" id="PR00038">
    <property type="entry name" value="HTHLUXR"/>
</dbReference>
<dbReference type="CDD" id="cd17535">
    <property type="entry name" value="REC_NarL-like"/>
    <property type="match status" value="1"/>
</dbReference>
<dbReference type="PROSITE" id="PS00622">
    <property type="entry name" value="HTH_LUXR_1"/>
    <property type="match status" value="1"/>
</dbReference>
<dbReference type="Proteomes" id="UP001596425">
    <property type="component" value="Unassembled WGS sequence"/>
</dbReference>
<reference evidence="10" key="1">
    <citation type="journal article" date="2019" name="Int. J. Syst. Evol. Microbiol.">
        <title>The Global Catalogue of Microorganisms (GCM) 10K type strain sequencing project: providing services to taxonomists for standard genome sequencing and annotation.</title>
        <authorList>
            <consortium name="The Broad Institute Genomics Platform"/>
            <consortium name="The Broad Institute Genome Sequencing Center for Infectious Disease"/>
            <person name="Wu L."/>
            <person name="Ma J."/>
        </authorList>
    </citation>
    <scope>NUCLEOTIDE SEQUENCE [LARGE SCALE GENOMIC DNA]</scope>
    <source>
        <strain evidence="10">CGMCC 1.13718</strain>
    </source>
</reference>
<proteinExistence type="predicted"/>
<dbReference type="Pfam" id="PF00196">
    <property type="entry name" value="GerE"/>
    <property type="match status" value="1"/>
</dbReference>
<dbReference type="NCBIfam" id="NF007018">
    <property type="entry name" value="PRK09483.1"/>
    <property type="match status" value="1"/>
</dbReference>
<dbReference type="PANTHER" id="PTHR43214">
    <property type="entry name" value="TWO-COMPONENT RESPONSE REGULATOR"/>
    <property type="match status" value="1"/>
</dbReference>
<evidence type="ECO:0000256" key="1">
    <source>
        <dbReference type="ARBA" id="ARBA00022553"/>
    </source>
</evidence>
<dbReference type="PROSITE" id="PS50043">
    <property type="entry name" value="HTH_LUXR_2"/>
    <property type="match status" value="1"/>
</dbReference>
<sequence>MIKVLVVDDHDLVRMGISRMLGDVSGIEVVGEADSGEEALAFVRQSEVDVILMDVKMPGMGGLEATRKLLSRCPEAKVIAVSALDDDLFPGRLMQAGAMGYVTKGADLEEMVKAIRTVVSGEVFISSSMATKMAMRNVSGKAEKTSPFDDLSKRELQIADMIVNGIKVAEIADTLSVSPKTVNSYRYRIFEKLGIHSDVELTLLAVKYQMLDPEAAL</sequence>
<dbReference type="Pfam" id="PF00072">
    <property type="entry name" value="Response_reg"/>
    <property type="match status" value="1"/>
</dbReference>
<feature type="domain" description="Response regulatory" evidence="8">
    <location>
        <begin position="3"/>
        <end position="119"/>
    </location>
</feature>
<dbReference type="CDD" id="cd06170">
    <property type="entry name" value="LuxR_C_like"/>
    <property type="match status" value="1"/>
</dbReference>
<keyword evidence="3" id="KW-0805">Transcription regulation</keyword>
<dbReference type="RefSeq" id="WP_193192623.1">
    <property type="nucleotide sequence ID" value="NZ_JACZFR010000030.1"/>
</dbReference>
<evidence type="ECO:0000256" key="5">
    <source>
        <dbReference type="ARBA" id="ARBA00023163"/>
    </source>
</evidence>
<protein>
    <submittedName>
        <fullName evidence="9">UvrY/SirA/GacA family response regulator transcription factor</fullName>
    </submittedName>
</protein>
<dbReference type="Gene3D" id="3.40.50.2300">
    <property type="match status" value="1"/>
</dbReference>
<dbReference type="InterPro" id="IPR016032">
    <property type="entry name" value="Sig_transdc_resp-reg_C-effctor"/>
</dbReference>
<dbReference type="SMART" id="SM00421">
    <property type="entry name" value="HTH_LUXR"/>
    <property type="match status" value="1"/>
</dbReference>
<evidence type="ECO:0000313" key="9">
    <source>
        <dbReference type="EMBL" id="MFC6635621.1"/>
    </source>
</evidence>
<dbReference type="PROSITE" id="PS50110">
    <property type="entry name" value="RESPONSE_REGULATORY"/>
    <property type="match status" value="1"/>
</dbReference>
<organism evidence="9 10">
    <name type="scientific">Microbulbifer taiwanensis</name>
    <dbReference type="NCBI Taxonomy" id="986746"/>
    <lineage>
        <taxon>Bacteria</taxon>
        <taxon>Pseudomonadati</taxon>
        <taxon>Pseudomonadota</taxon>
        <taxon>Gammaproteobacteria</taxon>
        <taxon>Cellvibrionales</taxon>
        <taxon>Microbulbiferaceae</taxon>
        <taxon>Microbulbifer</taxon>
    </lineage>
</organism>
<dbReference type="PANTHER" id="PTHR43214:SF3">
    <property type="entry name" value="RESPONSE REGULATOR UVRY"/>
    <property type="match status" value="1"/>
</dbReference>
<accession>A0ABW1YSU8</accession>
<dbReference type="InterPro" id="IPR039420">
    <property type="entry name" value="WalR-like"/>
</dbReference>
<feature type="domain" description="HTH luxR-type" evidence="7">
    <location>
        <begin position="144"/>
        <end position="209"/>
    </location>
</feature>
<dbReference type="InterPro" id="IPR058245">
    <property type="entry name" value="NreC/VraR/RcsB-like_REC"/>
</dbReference>
<gene>
    <name evidence="9" type="primary">uvrY</name>
    <name evidence="9" type="ORF">ACFQBM_20310</name>
</gene>
<evidence type="ECO:0000259" key="8">
    <source>
        <dbReference type="PROSITE" id="PS50110"/>
    </source>
</evidence>
<dbReference type="SUPFAM" id="SSF46894">
    <property type="entry name" value="C-terminal effector domain of the bipartite response regulators"/>
    <property type="match status" value="1"/>
</dbReference>
<evidence type="ECO:0000256" key="2">
    <source>
        <dbReference type="ARBA" id="ARBA00023012"/>
    </source>
</evidence>
<comment type="caution">
    <text evidence="9">The sequence shown here is derived from an EMBL/GenBank/DDBJ whole genome shotgun (WGS) entry which is preliminary data.</text>
</comment>
<dbReference type="InterPro" id="IPR001789">
    <property type="entry name" value="Sig_transdc_resp-reg_receiver"/>
</dbReference>
<evidence type="ECO:0000256" key="6">
    <source>
        <dbReference type="PROSITE-ProRule" id="PRU00169"/>
    </source>
</evidence>
<keyword evidence="4" id="KW-0238">DNA-binding</keyword>
<keyword evidence="1 6" id="KW-0597">Phosphoprotein</keyword>
<evidence type="ECO:0000259" key="7">
    <source>
        <dbReference type="PROSITE" id="PS50043"/>
    </source>
</evidence>
<dbReference type="SUPFAM" id="SSF52172">
    <property type="entry name" value="CheY-like"/>
    <property type="match status" value="1"/>
</dbReference>
<evidence type="ECO:0000256" key="3">
    <source>
        <dbReference type="ARBA" id="ARBA00023015"/>
    </source>
</evidence>
<name>A0ABW1YSU8_9GAMM</name>
<dbReference type="EMBL" id="JBHSVR010000001">
    <property type="protein sequence ID" value="MFC6635621.1"/>
    <property type="molecule type" value="Genomic_DNA"/>
</dbReference>
<dbReference type="InterPro" id="IPR011006">
    <property type="entry name" value="CheY-like_superfamily"/>
</dbReference>
<keyword evidence="10" id="KW-1185">Reference proteome</keyword>
<evidence type="ECO:0000256" key="4">
    <source>
        <dbReference type="ARBA" id="ARBA00023125"/>
    </source>
</evidence>
<keyword evidence="5" id="KW-0804">Transcription</keyword>
<dbReference type="InterPro" id="IPR000792">
    <property type="entry name" value="Tscrpt_reg_LuxR_C"/>
</dbReference>
<keyword evidence="2" id="KW-0902">Two-component regulatory system</keyword>
<dbReference type="SMART" id="SM00448">
    <property type="entry name" value="REC"/>
    <property type="match status" value="1"/>
</dbReference>
<evidence type="ECO:0000313" key="10">
    <source>
        <dbReference type="Proteomes" id="UP001596425"/>
    </source>
</evidence>
<feature type="modified residue" description="4-aspartylphosphate" evidence="6">
    <location>
        <position position="54"/>
    </location>
</feature>